<evidence type="ECO:0000313" key="8">
    <source>
        <dbReference type="Proteomes" id="UP001230466"/>
    </source>
</evidence>
<proteinExistence type="inferred from homology"/>
<dbReference type="GO" id="GO:0047804">
    <property type="term" value="F:cysteine-S-conjugate beta-lyase activity"/>
    <property type="evidence" value="ECO:0007669"/>
    <property type="project" value="UniProtKB-EC"/>
</dbReference>
<dbReference type="CDD" id="cd00609">
    <property type="entry name" value="AAT_like"/>
    <property type="match status" value="1"/>
</dbReference>
<dbReference type="AlphaFoldDB" id="A0AAW8CG92"/>
<evidence type="ECO:0000256" key="3">
    <source>
        <dbReference type="ARBA" id="ARBA00022898"/>
    </source>
</evidence>
<comment type="similarity">
    <text evidence="5">Belongs to the class-II pyridoxal-phosphate-dependent aminotransferase family. MalY/PatB cystathionine beta-lyase subfamily.</text>
</comment>
<keyword evidence="4 7" id="KW-0456">Lyase</keyword>
<evidence type="ECO:0000259" key="6">
    <source>
        <dbReference type="Pfam" id="PF00155"/>
    </source>
</evidence>
<dbReference type="RefSeq" id="WP_211597392.1">
    <property type="nucleotide sequence ID" value="NZ_JAGRQI010000004.1"/>
</dbReference>
<dbReference type="Pfam" id="PF00155">
    <property type="entry name" value="Aminotran_1_2"/>
    <property type="match status" value="1"/>
</dbReference>
<organism evidence="7 8">
    <name type="scientific">Pasteurella atlantica</name>
    <dbReference type="NCBI Taxonomy" id="2827233"/>
    <lineage>
        <taxon>Bacteria</taxon>
        <taxon>Pseudomonadati</taxon>
        <taxon>Pseudomonadota</taxon>
        <taxon>Gammaproteobacteria</taxon>
        <taxon>Pasteurellales</taxon>
        <taxon>Pasteurellaceae</taxon>
        <taxon>Pasteurella</taxon>
    </lineage>
</organism>
<dbReference type="NCBIfam" id="TIGR04350">
    <property type="entry name" value="C_S_lyase_PatB"/>
    <property type="match status" value="1"/>
</dbReference>
<dbReference type="GO" id="GO:0030170">
    <property type="term" value="F:pyridoxal phosphate binding"/>
    <property type="evidence" value="ECO:0007669"/>
    <property type="project" value="InterPro"/>
</dbReference>
<gene>
    <name evidence="7" type="ORF">QJU78_02525</name>
</gene>
<dbReference type="InterPro" id="IPR027619">
    <property type="entry name" value="C-S_lyase_PatB-like"/>
</dbReference>
<dbReference type="PANTHER" id="PTHR43525">
    <property type="entry name" value="PROTEIN MALY"/>
    <property type="match status" value="1"/>
</dbReference>
<dbReference type="EMBL" id="JASAYJ010000004">
    <property type="protein sequence ID" value="MDP8186656.1"/>
    <property type="molecule type" value="Genomic_DNA"/>
</dbReference>
<name>A0AAW8CG92_9PAST</name>
<dbReference type="Proteomes" id="UP001230466">
    <property type="component" value="Unassembled WGS sequence"/>
</dbReference>
<comment type="caution">
    <text evidence="7">The sequence shown here is derived from an EMBL/GenBank/DDBJ whole genome shotgun (WGS) entry which is preliminary data.</text>
</comment>
<comment type="cofactor">
    <cofactor evidence="1">
        <name>pyridoxal 5'-phosphate</name>
        <dbReference type="ChEBI" id="CHEBI:597326"/>
    </cofactor>
</comment>
<keyword evidence="3" id="KW-0663">Pyridoxal phosphate</keyword>
<feature type="domain" description="Aminotransferase class I/classII large" evidence="6">
    <location>
        <begin position="46"/>
        <end position="369"/>
    </location>
</feature>
<evidence type="ECO:0000256" key="4">
    <source>
        <dbReference type="ARBA" id="ARBA00023239"/>
    </source>
</evidence>
<evidence type="ECO:0000256" key="2">
    <source>
        <dbReference type="ARBA" id="ARBA00012224"/>
    </source>
</evidence>
<evidence type="ECO:0000256" key="1">
    <source>
        <dbReference type="ARBA" id="ARBA00001933"/>
    </source>
</evidence>
<accession>A0AAW8CG92</accession>
<dbReference type="Gene3D" id="3.40.640.10">
    <property type="entry name" value="Type I PLP-dependent aspartate aminotransferase-like (Major domain)"/>
    <property type="match status" value="1"/>
</dbReference>
<sequence>MNKINFDYLIDRSNNYSAKWNLADTHLDQKIIPMSVADMDLPAPQEVVDILEQSNNGIYGYTVIPDTYYTVVKNYIFRHYDYDVDIEDIVFCPRIIQAISIYIREFTKEGDSIGIFTPSYHPILNIISLNNRYVNRCQLDYSGDNYVINFNKLEECFKTSKVFLLISPHNPTGKVWTQDELYKIAKLAEKYQVFLISDDVHSDFEFSSKHIFISSLNSYVKEHSLICTSPAKTFNIPGLEVANIILHNNEIKEKFKSIMLALGMHNPNYFSIPAIMTAYTDCDYWLCELKKYIQENKSITRNFLKKEIPELVVTDSDGTYLMWINYEKLNIDEEKLQYWFLKLSGIEICLGSEFGYEGQNFFRINVAMPRFLLKDCLMKIKESFVLLQKRGFNYEQSN</sequence>
<dbReference type="InterPro" id="IPR015424">
    <property type="entry name" value="PyrdxlP-dep_Trfase"/>
</dbReference>
<dbReference type="Gene3D" id="3.90.1150.10">
    <property type="entry name" value="Aspartate Aminotransferase, domain 1"/>
    <property type="match status" value="1"/>
</dbReference>
<dbReference type="SUPFAM" id="SSF53383">
    <property type="entry name" value="PLP-dependent transferases"/>
    <property type="match status" value="1"/>
</dbReference>
<dbReference type="InterPro" id="IPR004839">
    <property type="entry name" value="Aminotransferase_I/II_large"/>
</dbReference>
<reference evidence="7" key="1">
    <citation type="journal article" date="2023" name="Front. Microbiol.">
        <title>Phylogeography and host specificity of Pasteurellaceae pathogenic to sea-farmed fish in the north-east Atlantic.</title>
        <authorList>
            <person name="Gulla S."/>
            <person name="Colquhoun D.J."/>
            <person name="Olsen A.B."/>
            <person name="Spilsberg B."/>
            <person name="Lagesen K."/>
            <person name="Aakesson C.P."/>
            <person name="Strom S."/>
            <person name="Manji F."/>
            <person name="Birkbeck T.H."/>
            <person name="Nilsen H.K."/>
        </authorList>
    </citation>
    <scope>NUCLEOTIDE SEQUENCE</scope>
    <source>
        <strain evidence="7">VIB1234</strain>
    </source>
</reference>
<evidence type="ECO:0000313" key="7">
    <source>
        <dbReference type="EMBL" id="MDP8186656.1"/>
    </source>
</evidence>
<evidence type="ECO:0000256" key="5">
    <source>
        <dbReference type="ARBA" id="ARBA00037974"/>
    </source>
</evidence>
<protein>
    <recommendedName>
        <fullName evidence="2">cysteine-S-conjugate beta-lyase</fullName>
        <ecNumber evidence="2">4.4.1.13</ecNumber>
    </recommendedName>
</protein>
<dbReference type="InterPro" id="IPR051798">
    <property type="entry name" value="Class-II_PLP-Dep_Aminotrans"/>
</dbReference>
<dbReference type="InterPro" id="IPR015422">
    <property type="entry name" value="PyrdxlP-dep_Trfase_small"/>
</dbReference>
<dbReference type="EC" id="4.4.1.13" evidence="2"/>
<dbReference type="PANTHER" id="PTHR43525:SF1">
    <property type="entry name" value="PROTEIN MALY"/>
    <property type="match status" value="1"/>
</dbReference>
<dbReference type="InterPro" id="IPR015421">
    <property type="entry name" value="PyrdxlP-dep_Trfase_major"/>
</dbReference>